<dbReference type="PANTHER" id="PTHR28674">
    <property type="entry name" value="SIMILAR TO DNA SEGMENT, CHR 10, WAYNE STATE UNIVERSITY 102,-EXPRESSED"/>
    <property type="match status" value="1"/>
</dbReference>
<dbReference type="EMBL" id="DYDO01000002">
    <property type="protein sequence ID" value="DBA31008.1"/>
    <property type="molecule type" value="Genomic_DNA"/>
</dbReference>
<keyword evidence="3" id="KW-1185">Reference proteome</keyword>
<dbReference type="PANTHER" id="PTHR28674:SF1">
    <property type="entry name" value="NOP PROTEIN CHAPERONE 1"/>
    <property type="match status" value="1"/>
</dbReference>
<comment type="caution">
    <text evidence="2">The sequence shown here is derived from an EMBL/GenBank/DDBJ whole genome shotgun (WGS) entry which is preliminary data.</text>
</comment>
<protein>
    <submittedName>
        <fullName evidence="2">Uncharacterized protein</fullName>
    </submittedName>
</protein>
<reference evidence="2" key="1">
    <citation type="thesis" date="2020" institute="ProQuest LLC" country="789 East Eisenhower Parkway, Ann Arbor, MI, USA">
        <title>Comparative Genomics and Chromosome Evolution.</title>
        <authorList>
            <person name="Mudd A.B."/>
        </authorList>
    </citation>
    <scope>NUCLEOTIDE SEQUENCE</scope>
    <source>
        <strain evidence="2">1538</strain>
        <tissue evidence="2">Blood</tissue>
    </source>
</reference>
<feature type="region of interest" description="Disordered" evidence="1">
    <location>
        <begin position="99"/>
        <end position="155"/>
    </location>
</feature>
<dbReference type="GO" id="GO:0000492">
    <property type="term" value="P:box C/D snoRNP assembly"/>
    <property type="evidence" value="ECO:0007669"/>
    <property type="project" value="InterPro"/>
</dbReference>
<organism evidence="2 3">
    <name type="scientific">Pyxicephalus adspersus</name>
    <name type="common">African bullfrog</name>
    <dbReference type="NCBI Taxonomy" id="30357"/>
    <lineage>
        <taxon>Eukaryota</taxon>
        <taxon>Metazoa</taxon>
        <taxon>Chordata</taxon>
        <taxon>Craniata</taxon>
        <taxon>Vertebrata</taxon>
        <taxon>Euteleostomi</taxon>
        <taxon>Amphibia</taxon>
        <taxon>Batrachia</taxon>
        <taxon>Anura</taxon>
        <taxon>Neobatrachia</taxon>
        <taxon>Ranoidea</taxon>
        <taxon>Pyxicephalidae</taxon>
        <taxon>Pyxicephalinae</taxon>
        <taxon>Pyxicephalus</taxon>
    </lineage>
</organism>
<dbReference type="GO" id="GO:0062064">
    <property type="term" value="F:box C/D methylation guide snoRNP complex binding"/>
    <property type="evidence" value="ECO:0007669"/>
    <property type="project" value="TreeGrafter"/>
</dbReference>
<name>A0AAV3AZ46_PYXAD</name>
<dbReference type="Pfam" id="PF15370">
    <property type="entry name" value="NOPCHAP1"/>
    <property type="match status" value="1"/>
</dbReference>
<proteinExistence type="predicted"/>
<evidence type="ECO:0000313" key="2">
    <source>
        <dbReference type="EMBL" id="DBA31008.1"/>
    </source>
</evidence>
<evidence type="ECO:0000313" key="3">
    <source>
        <dbReference type="Proteomes" id="UP001181693"/>
    </source>
</evidence>
<sequence length="155" mass="17280">MEEDRTVNPVRSAELVDVGSSEGLYNKLLINSKQKKNGLSSPIVRMPRSSILDRVQSFLPQMASANEKLSQEMKDCPAGTYDIENVEDQEKIIEMDVALVELNSSDSSEEEEESNSDESSDSDAQEVTEHNIKLSKKKKKAKIEVLKGNSEMNQS</sequence>
<evidence type="ECO:0000256" key="1">
    <source>
        <dbReference type="SAM" id="MobiDB-lite"/>
    </source>
</evidence>
<feature type="compositionally biased region" description="Acidic residues" evidence="1">
    <location>
        <begin position="107"/>
        <end position="126"/>
    </location>
</feature>
<dbReference type="Proteomes" id="UP001181693">
    <property type="component" value="Unassembled WGS sequence"/>
</dbReference>
<dbReference type="AlphaFoldDB" id="A0AAV3AZ46"/>
<gene>
    <name evidence="2" type="ORF">GDO54_006923</name>
</gene>
<dbReference type="InterPro" id="IPR027921">
    <property type="entry name" value="NOPCHAP1"/>
</dbReference>
<accession>A0AAV3AZ46</accession>